<keyword evidence="4" id="KW-1185">Reference proteome</keyword>
<dbReference type="Proteomes" id="UP000609346">
    <property type="component" value="Unassembled WGS sequence"/>
</dbReference>
<dbReference type="PANTHER" id="PTHR11614">
    <property type="entry name" value="PHOSPHOLIPASE-RELATED"/>
    <property type="match status" value="1"/>
</dbReference>
<protein>
    <submittedName>
        <fullName evidence="3">Alpha/beta hydrolase</fullName>
    </submittedName>
</protein>
<dbReference type="EMBL" id="JACXZA010000006">
    <property type="protein sequence ID" value="MBD3921598.1"/>
    <property type="molecule type" value="Genomic_DNA"/>
</dbReference>
<comment type="caution">
    <text evidence="3">The sequence shown here is derived from an EMBL/GenBank/DDBJ whole genome shotgun (WGS) entry which is preliminary data.</text>
</comment>
<dbReference type="SUPFAM" id="SSF53474">
    <property type="entry name" value="alpha/beta-Hydrolases"/>
    <property type="match status" value="1"/>
</dbReference>
<evidence type="ECO:0000256" key="1">
    <source>
        <dbReference type="SAM" id="MobiDB-lite"/>
    </source>
</evidence>
<gene>
    <name evidence="3" type="ORF">H8B09_22710</name>
</gene>
<dbReference type="Pfam" id="PF12146">
    <property type="entry name" value="Hydrolase_4"/>
    <property type="match status" value="1"/>
</dbReference>
<evidence type="ECO:0000313" key="4">
    <source>
        <dbReference type="Proteomes" id="UP000609346"/>
    </source>
</evidence>
<evidence type="ECO:0000313" key="3">
    <source>
        <dbReference type="EMBL" id="MBD3921598.1"/>
    </source>
</evidence>
<dbReference type="InterPro" id="IPR000073">
    <property type="entry name" value="AB_hydrolase_1"/>
</dbReference>
<accession>A0ABR8N075</accession>
<dbReference type="InterPro" id="IPR022742">
    <property type="entry name" value="Hydrolase_4"/>
</dbReference>
<keyword evidence="3" id="KW-0378">Hydrolase</keyword>
<organism evidence="3 4">
    <name type="scientific">Paenibacillus terricola</name>
    <dbReference type="NCBI Taxonomy" id="2763503"/>
    <lineage>
        <taxon>Bacteria</taxon>
        <taxon>Bacillati</taxon>
        <taxon>Bacillota</taxon>
        <taxon>Bacilli</taxon>
        <taxon>Bacillales</taxon>
        <taxon>Paenibacillaceae</taxon>
        <taxon>Paenibacillus</taxon>
    </lineage>
</organism>
<feature type="domain" description="Serine aminopeptidase S33" evidence="2">
    <location>
        <begin position="40"/>
        <end position="275"/>
    </location>
</feature>
<dbReference type="InterPro" id="IPR029058">
    <property type="entry name" value="AB_hydrolase_fold"/>
</dbReference>
<evidence type="ECO:0000259" key="2">
    <source>
        <dbReference type="Pfam" id="PF12146"/>
    </source>
</evidence>
<proteinExistence type="predicted"/>
<dbReference type="GO" id="GO:0016787">
    <property type="term" value="F:hydrolase activity"/>
    <property type="evidence" value="ECO:0007669"/>
    <property type="project" value="UniProtKB-KW"/>
</dbReference>
<name>A0ABR8N075_9BACL</name>
<dbReference type="Gene3D" id="3.40.50.1820">
    <property type="entry name" value="alpha/beta hydrolase"/>
    <property type="match status" value="1"/>
</dbReference>
<dbReference type="RefSeq" id="WP_191205892.1">
    <property type="nucleotide sequence ID" value="NZ_JACXZA010000006.1"/>
</dbReference>
<reference evidence="3 4" key="1">
    <citation type="submission" date="2020-09" db="EMBL/GenBank/DDBJ databases">
        <title>Paenibacillus sp. strain PR3 16S rRNA gene Genome sequencing and assembly.</title>
        <authorList>
            <person name="Kim J."/>
        </authorList>
    </citation>
    <scope>NUCLEOTIDE SEQUENCE [LARGE SCALE GENOMIC DNA]</scope>
    <source>
        <strain evidence="3 4">PR3</strain>
    </source>
</reference>
<dbReference type="InterPro" id="IPR051044">
    <property type="entry name" value="MAG_DAG_Lipase"/>
</dbReference>
<sequence length="298" mass="32726">MTHTSNANERKGSGQPIERPLTSPVDGLKLYSAEWPASGSPIGVVCLVHGMGEHHGRQAAIVQPLNEAGFTVFVYDQRGHGRSEGKRGHSPSIAHLTSDVDAVLAEARRRYASLPIFLYGHSMGGNVAVNYALRHEAKLAGLVLTSPWLRLSFQPPKWKVTMGRAIGRFWPTFTQKAGLASGALYRPGHPNPAPSNDEWSHGNITAAMFVAMTDSGEWAIREANRLHIPLLLAHGTADRITSYDASRELFSRTNQATSTFMPVEGGYHELYHDTDGIKTMTQIAAWLQEQANLYTNFK</sequence>
<feature type="region of interest" description="Disordered" evidence="1">
    <location>
        <begin position="1"/>
        <end position="21"/>
    </location>
</feature>
<dbReference type="PRINTS" id="PR00111">
    <property type="entry name" value="ABHYDROLASE"/>
</dbReference>